<dbReference type="EMBL" id="GBXM01092274">
    <property type="protein sequence ID" value="JAH16303.1"/>
    <property type="molecule type" value="Transcribed_RNA"/>
</dbReference>
<name>A0A0E9QJQ9_ANGAN</name>
<protein>
    <submittedName>
        <fullName evidence="1">Uncharacterized protein</fullName>
    </submittedName>
</protein>
<reference evidence="1" key="1">
    <citation type="submission" date="2014-11" db="EMBL/GenBank/DDBJ databases">
        <authorList>
            <person name="Amaro Gonzalez C."/>
        </authorList>
    </citation>
    <scope>NUCLEOTIDE SEQUENCE</scope>
</reference>
<organism evidence="1">
    <name type="scientific">Anguilla anguilla</name>
    <name type="common">European freshwater eel</name>
    <name type="synonym">Muraena anguilla</name>
    <dbReference type="NCBI Taxonomy" id="7936"/>
    <lineage>
        <taxon>Eukaryota</taxon>
        <taxon>Metazoa</taxon>
        <taxon>Chordata</taxon>
        <taxon>Craniata</taxon>
        <taxon>Vertebrata</taxon>
        <taxon>Euteleostomi</taxon>
        <taxon>Actinopterygii</taxon>
        <taxon>Neopterygii</taxon>
        <taxon>Teleostei</taxon>
        <taxon>Anguilliformes</taxon>
        <taxon>Anguillidae</taxon>
        <taxon>Anguilla</taxon>
    </lineage>
</organism>
<dbReference type="AlphaFoldDB" id="A0A0E9QJQ9"/>
<sequence length="38" mass="4250">MHAGIGSSTPHDSAQDKRVKIMMEFSVVRHKSPRLVES</sequence>
<proteinExistence type="predicted"/>
<accession>A0A0E9QJQ9</accession>
<evidence type="ECO:0000313" key="1">
    <source>
        <dbReference type="EMBL" id="JAH16303.1"/>
    </source>
</evidence>
<reference evidence="1" key="2">
    <citation type="journal article" date="2015" name="Fish Shellfish Immunol.">
        <title>Early steps in the European eel (Anguilla anguilla)-Vibrio vulnificus interaction in the gills: Role of the RtxA13 toxin.</title>
        <authorList>
            <person name="Callol A."/>
            <person name="Pajuelo D."/>
            <person name="Ebbesson L."/>
            <person name="Teles M."/>
            <person name="MacKenzie S."/>
            <person name="Amaro C."/>
        </authorList>
    </citation>
    <scope>NUCLEOTIDE SEQUENCE</scope>
</reference>